<dbReference type="AlphaFoldDB" id="A0A4Z2GEJ1"/>
<protein>
    <submittedName>
        <fullName evidence="2">Uncharacterized protein</fullName>
    </submittedName>
</protein>
<evidence type="ECO:0000313" key="3">
    <source>
        <dbReference type="Proteomes" id="UP000314294"/>
    </source>
</evidence>
<sequence length="127" mass="13451">MVGYDDLAEVAPRVRLLGVVDVQRHAAGRHDGGEAHAALKLGAAHAHGVLGVGDDLTTGETKSDVGQKRALKSRRRATEERVAVTPGQNLILPRTRCVLLVTKLQTTVLVLRSLPGTGLYVALSTTI</sequence>
<feature type="region of interest" description="Disordered" evidence="1">
    <location>
        <begin position="57"/>
        <end position="79"/>
    </location>
</feature>
<comment type="caution">
    <text evidence="2">The sequence shown here is derived from an EMBL/GenBank/DDBJ whole genome shotgun (WGS) entry which is preliminary data.</text>
</comment>
<dbReference type="Proteomes" id="UP000314294">
    <property type="component" value="Unassembled WGS sequence"/>
</dbReference>
<evidence type="ECO:0000313" key="2">
    <source>
        <dbReference type="EMBL" id="TNN51789.1"/>
    </source>
</evidence>
<evidence type="ECO:0000256" key="1">
    <source>
        <dbReference type="SAM" id="MobiDB-lite"/>
    </source>
</evidence>
<dbReference type="EMBL" id="SRLO01000570">
    <property type="protein sequence ID" value="TNN51789.1"/>
    <property type="molecule type" value="Genomic_DNA"/>
</dbReference>
<name>A0A4Z2GEJ1_9TELE</name>
<keyword evidence="3" id="KW-1185">Reference proteome</keyword>
<reference evidence="2 3" key="1">
    <citation type="submission" date="2019-03" db="EMBL/GenBank/DDBJ databases">
        <title>First draft genome of Liparis tanakae, snailfish: a comprehensive survey of snailfish specific genes.</title>
        <authorList>
            <person name="Kim W."/>
            <person name="Song I."/>
            <person name="Jeong J.-H."/>
            <person name="Kim D."/>
            <person name="Kim S."/>
            <person name="Ryu S."/>
            <person name="Song J.Y."/>
            <person name="Lee S.K."/>
        </authorList>
    </citation>
    <scope>NUCLEOTIDE SEQUENCE [LARGE SCALE GENOMIC DNA]</scope>
    <source>
        <tissue evidence="2">Muscle</tissue>
    </source>
</reference>
<accession>A0A4Z2GEJ1</accession>
<gene>
    <name evidence="2" type="ORF">EYF80_038017</name>
</gene>
<proteinExistence type="predicted"/>
<organism evidence="2 3">
    <name type="scientific">Liparis tanakae</name>
    <name type="common">Tanaka's snailfish</name>
    <dbReference type="NCBI Taxonomy" id="230148"/>
    <lineage>
        <taxon>Eukaryota</taxon>
        <taxon>Metazoa</taxon>
        <taxon>Chordata</taxon>
        <taxon>Craniata</taxon>
        <taxon>Vertebrata</taxon>
        <taxon>Euteleostomi</taxon>
        <taxon>Actinopterygii</taxon>
        <taxon>Neopterygii</taxon>
        <taxon>Teleostei</taxon>
        <taxon>Neoteleostei</taxon>
        <taxon>Acanthomorphata</taxon>
        <taxon>Eupercaria</taxon>
        <taxon>Perciformes</taxon>
        <taxon>Cottioidei</taxon>
        <taxon>Cottales</taxon>
        <taxon>Liparidae</taxon>
        <taxon>Liparis</taxon>
    </lineage>
</organism>